<dbReference type="AlphaFoldDB" id="A0A0C3J335"/>
<organism evidence="2 3">
    <name type="scientific">Pisolithus tinctorius Marx 270</name>
    <dbReference type="NCBI Taxonomy" id="870435"/>
    <lineage>
        <taxon>Eukaryota</taxon>
        <taxon>Fungi</taxon>
        <taxon>Dikarya</taxon>
        <taxon>Basidiomycota</taxon>
        <taxon>Agaricomycotina</taxon>
        <taxon>Agaricomycetes</taxon>
        <taxon>Agaricomycetidae</taxon>
        <taxon>Boletales</taxon>
        <taxon>Sclerodermatineae</taxon>
        <taxon>Pisolithaceae</taxon>
        <taxon>Pisolithus</taxon>
    </lineage>
</organism>
<reference evidence="3" key="2">
    <citation type="submission" date="2015-01" db="EMBL/GenBank/DDBJ databases">
        <title>Evolutionary Origins and Diversification of the Mycorrhizal Mutualists.</title>
        <authorList>
            <consortium name="DOE Joint Genome Institute"/>
            <consortium name="Mycorrhizal Genomics Consortium"/>
            <person name="Kohler A."/>
            <person name="Kuo A."/>
            <person name="Nagy L.G."/>
            <person name="Floudas D."/>
            <person name="Copeland A."/>
            <person name="Barry K.W."/>
            <person name="Cichocki N."/>
            <person name="Veneault-Fourrey C."/>
            <person name="LaButti K."/>
            <person name="Lindquist E.A."/>
            <person name="Lipzen A."/>
            <person name="Lundell T."/>
            <person name="Morin E."/>
            <person name="Murat C."/>
            <person name="Riley R."/>
            <person name="Ohm R."/>
            <person name="Sun H."/>
            <person name="Tunlid A."/>
            <person name="Henrissat B."/>
            <person name="Grigoriev I.V."/>
            <person name="Hibbett D.S."/>
            <person name="Martin F."/>
        </authorList>
    </citation>
    <scope>NUCLEOTIDE SEQUENCE [LARGE SCALE GENOMIC DNA]</scope>
    <source>
        <strain evidence="3">Marx 270</strain>
    </source>
</reference>
<gene>
    <name evidence="2" type="ORF">M404DRAFT_621655</name>
</gene>
<name>A0A0C3J335_PISTI</name>
<evidence type="ECO:0000313" key="3">
    <source>
        <dbReference type="Proteomes" id="UP000054217"/>
    </source>
</evidence>
<dbReference type="InParanoid" id="A0A0C3J335"/>
<protein>
    <submittedName>
        <fullName evidence="2">Uncharacterized protein</fullName>
    </submittedName>
</protein>
<keyword evidence="1" id="KW-0472">Membrane</keyword>
<dbReference type="HOGENOM" id="CLU_2455631_0_0_1"/>
<sequence length="89" mass="10042">MSSFADLTEVNALKANIAPEVSSRVSPRHPLRMLKNKSAPIVNRSLSLGAVVIHIWMWHNFLPLNMTYTFPYPFPRPGHEGTRDLGTLE</sequence>
<keyword evidence="1" id="KW-0812">Transmembrane</keyword>
<proteinExistence type="predicted"/>
<keyword evidence="1" id="KW-1133">Transmembrane helix</keyword>
<dbReference type="EMBL" id="KN831976">
    <property type="protein sequence ID" value="KIO03488.1"/>
    <property type="molecule type" value="Genomic_DNA"/>
</dbReference>
<reference evidence="2 3" key="1">
    <citation type="submission" date="2014-04" db="EMBL/GenBank/DDBJ databases">
        <authorList>
            <consortium name="DOE Joint Genome Institute"/>
            <person name="Kuo A."/>
            <person name="Kohler A."/>
            <person name="Costa M.D."/>
            <person name="Nagy L.G."/>
            <person name="Floudas D."/>
            <person name="Copeland A."/>
            <person name="Barry K.W."/>
            <person name="Cichocki N."/>
            <person name="Veneault-Fourrey C."/>
            <person name="LaButti K."/>
            <person name="Lindquist E.A."/>
            <person name="Lipzen A."/>
            <person name="Lundell T."/>
            <person name="Morin E."/>
            <person name="Murat C."/>
            <person name="Sun H."/>
            <person name="Tunlid A."/>
            <person name="Henrissat B."/>
            <person name="Grigoriev I.V."/>
            <person name="Hibbett D.S."/>
            <person name="Martin F."/>
            <person name="Nordberg H.P."/>
            <person name="Cantor M.N."/>
            <person name="Hua S.X."/>
        </authorList>
    </citation>
    <scope>NUCLEOTIDE SEQUENCE [LARGE SCALE GENOMIC DNA]</scope>
    <source>
        <strain evidence="2 3">Marx 270</strain>
    </source>
</reference>
<evidence type="ECO:0000313" key="2">
    <source>
        <dbReference type="EMBL" id="KIO03488.1"/>
    </source>
</evidence>
<accession>A0A0C3J335</accession>
<keyword evidence="3" id="KW-1185">Reference proteome</keyword>
<feature type="transmembrane region" description="Helical" evidence="1">
    <location>
        <begin position="41"/>
        <end position="59"/>
    </location>
</feature>
<dbReference type="Proteomes" id="UP000054217">
    <property type="component" value="Unassembled WGS sequence"/>
</dbReference>
<evidence type="ECO:0000256" key="1">
    <source>
        <dbReference type="SAM" id="Phobius"/>
    </source>
</evidence>